<dbReference type="EMBL" id="MDDG01000003">
    <property type="protein sequence ID" value="OQE43479.1"/>
    <property type="molecule type" value="Genomic_DNA"/>
</dbReference>
<feature type="compositionally biased region" description="Basic residues" evidence="1">
    <location>
        <begin position="632"/>
        <end position="641"/>
    </location>
</feature>
<dbReference type="AlphaFoldDB" id="A0A1V6UZ26"/>
<dbReference type="SUPFAM" id="SSF56784">
    <property type="entry name" value="HAD-like"/>
    <property type="match status" value="1"/>
</dbReference>
<dbReference type="Proteomes" id="UP000191500">
    <property type="component" value="Unassembled WGS sequence"/>
</dbReference>
<organism evidence="3 4">
    <name type="scientific">Penicillium coprophilum</name>
    <dbReference type="NCBI Taxonomy" id="36646"/>
    <lineage>
        <taxon>Eukaryota</taxon>
        <taxon>Fungi</taxon>
        <taxon>Dikarya</taxon>
        <taxon>Ascomycota</taxon>
        <taxon>Pezizomycotina</taxon>
        <taxon>Eurotiomycetes</taxon>
        <taxon>Eurotiomycetidae</taxon>
        <taxon>Eurotiales</taxon>
        <taxon>Aspergillaceae</taxon>
        <taxon>Penicillium</taxon>
    </lineage>
</organism>
<dbReference type="Gene3D" id="3.40.50.1000">
    <property type="entry name" value="HAD superfamily/HAD-like"/>
    <property type="match status" value="1"/>
</dbReference>
<dbReference type="STRING" id="36646.A0A1V6UZ26"/>
<comment type="caution">
    <text evidence="3">The sequence shown here is derived from an EMBL/GenBank/DDBJ whole genome shotgun (WGS) entry which is preliminary data.</text>
</comment>
<feature type="compositionally biased region" description="Polar residues" evidence="1">
    <location>
        <begin position="664"/>
        <end position="676"/>
    </location>
</feature>
<feature type="region of interest" description="Disordered" evidence="1">
    <location>
        <begin position="551"/>
        <end position="777"/>
    </location>
</feature>
<feature type="compositionally biased region" description="Low complexity" evidence="1">
    <location>
        <begin position="594"/>
        <end position="617"/>
    </location>
</feature>
<feature type="region of interest" description="Disordered" evidence="1">
    <location>
        <begin position="823"/>
        <end position="847"/>
    </location>
</feature>
<protein>
    <recommendedName>
        <fullName evidence="2">FCP1 homology domain-containing protein</fullName>
    </recommendedName>
</protein>
<accession>A0A1V6UZ26</accession>
<dbReference type="InterPro" id="IPR050365">
    <property type="entry name" value="TIM50"/>
</dbReference>
<proteinExistence type="predicted"/>
<feature type="region of interest" description="Disordered" evidence="1">
    <location>
        <begin position="101"/>
        <end position="192"/>
    </location>
</feature>
<gene>
    <name evidence="3" type="ORF">PENCOP_c003G02430</name>
</gene>
<reference evidence="4" key="1">
    <citation type="journal article" date="2017" name="Nat. Microbiol.">
        <title>Global analysis of biosynthetic gene clusters reveals vast potential of secondary metabolite production in Penicillium species.</title>
        <authorList>
            <person name="Nielsen J.C."/>
            <person name="Grijseels S."/>
            <person name="Prigent S."/>
            <person name="Ji B."/>
            <person name="Dainat J."/>
            <person name="Nielsen K.F."/>
            <person name="Frisvad J.C."/>
            <person name="Workman M."/>
            <person name="Nielsen J."/>
        </authorList>
    </citation>
    <scope>NUCLEOTIDE SEQUENCE [LARGE SCALE GENOMIC DNA]</scope>
    <source>
        <strain evidence="4">IBT 31321</strain>
    </source>
</reference>
<feature type="compositionally biased region" description="Basic residues" evidence="1">
    <location>
        <begin position="579"/>
        <end position="589"/>
    </location>
</feature>
<evidence type="ECO:0000256" key="1">
    <source>
        <dbReference type="SAM" id="MobiDB-lite"/>
    </source>
</evidence>
<evidence type="ECO:0000313" key="4">
    <source>
        <dbReference type="Proteomes" id="UP000191500"/>
    </source>
</evidence>
<feature type="compositionally biased region" description="Basic residues" evidence="1">
    <location>
        <begin position="695"/>
        <end position="713"/>
    </location>
</feature>
<dbReference type="PANTHER" id="PTHR12210">
    <property type="entry name" value="DULLARD PROTEIN PHOSPHATASE"/>
    <property type="match status" value="1"/>
</dbReference>
<name>A0A1V6UZ26_9EURO</name>
<sequence length="859" mass="94182">MSLHFLRRDFPRFSFATSSLHHSQPLPTAANQLLAVSNRGELRSRLNFSTLLSTRPTSFKLSRANKRTKRASHAADLEYQSSPIPQYADSAYYAVNMKPASAQNGRGTSRPVPSHGSWDHNAPRDTHRNVGYRDYPVQSNPPASQYAPEPNMKSNFGYQIPQASQTSQPYQSRGQAPGMQQYGQPHMPSGQGQQQFGAFNTLPKNPMEMDQALFQMAQNMPWMYPGFDSGVPFPPPFPLHPFDMNTPLPFQNTRSMSTMAGGAGGRFTPDVQRQRSPTPPVKVPLPTLQYTNQASLKPEKTEKRPLLVILDLNGTLIYRKLRKFPPKFARRTGLDHFLATLIENYKVMIWSSSQPPTVNAVCEQIFPGPMHDSLVAIWGRDKFGLTAGQYNKKLQVYKELHKVWADPNIQGAFPGNEHLKDPAASLSGTQLTQNNRKQKHREAETAKLPAGHRWDQTNTILIDDSKLKASSEPFNILEIPEFNDDPNIDETKLFINVLNRLDYLAHHDDVSKVLCTWNERVDRGEGNILELDIGLHEDSVDNEDGGMTLLPKQPNANSNGDPMTLNGVGAVPASTNVKTKVKKNKKAKAREKANAVNNSTTTPTTATTNPPAINSNPQPQKTEEQKAEIKLSRKARKRAKKQAALEETRAANVVAEAETHELPTPSSKNVPSNQVVAGTEPAIDGGGDESDHHARNGKSQRSLRRKQKAANRKARLEVDAPKAPPASENAGPAESRYNLRKRTTCPLEPSDEQPSGDAAVITSNSGSGSGPGSDFESASAAAHAANAANVVTSGLSPKYLPPDADITEGMEIDVAEYVPADAVTNSGAKHDRSPSPASSTGSDNWLLDRLEEGLGIHKR</sequence>
<evidence type="ECO:0000259" key="2">
    <source>
        <dbReference type="PROSITE" id="PS50969"/>
    </source>
</evidence>
<feature type="compositionally biased region" description="Basic and acidic residues" evidence="1">
    <location>
        <begin position="621"/>
        <end position="631"/>
    </location>
</feature>
<feature type="domain" description="FCP1 homology" evidence="2">
    <location>
        <begin position="301"/>
        <end position="504"/>
    </location>
</feature>
<feature type="compositionally biased region" description="Polar residues" evidence="1">
    <location>
        <begin position="152"/>
        <end position="174"/>
    </location>
</feature>
<dbReference type="InterPro" id="IPR023214">
    <property type="entry name" value="HAD_sf"/>
</dbReference>
<dbReference type="SMART" id="SM00577">
    <property type="entry name" value="CPDc"/>
    <property type="match status" value="1"/>
</dbReference>
<keyword evidence="4" id="KW-1185">Reference proteome</keyword>
<evidence type="ECO:0000313" key="3">
    <source>
        <dbReference type="EMBL" id="OQE43479.1"/>
    </source>
</evidence>
<dbReference type="Pfam" id="PF03031">
    <property type="entry name" value="NIF"/>
    <property type="match status" value="1"/>
</dbReference>
<dbReference type="InterPro" id="IPR004274">
    <property type="entry name" value="FCP1_dom"/>
</dbReference>
<feature type="compositionally biased region" description="Basic and acidic residues" evidence="1">
    <location>
        <begin position="117"/>
        <end position="128"/>
    </location>
</feature>
<dbReference type="InterPro" id="IPR036412">
    <property type="entry name" value="HAD-like_sf"/>
</dbReference>
<dbReference type="PROSITE" id="PS50969">
    <property type="entry name" value="FCP1"/>
    <property type="match status" value="1"/>
</dbReference>